<reference evidence="3" key="1">
    <citation type="journal article" date="2007" name="Nature">
        <title>The grapevine genome sequence suggests ancestral hexaploidization in major angiosperm phyla.</title>
        <authorList>
            <consortium name="The French-Italian Public Consortium for Grapevine Genome Characterization."/>
            <person name="Jaillon O."/>
            <person name="Aury J.-M."/>
            <person name="Noel B."/>
            <person name="Policriti A."/>
            <person name="Clepet C."/>
            <person name="Casagrande A."/>
            <person name="Choisne N."/>
            <person name="Aubourg S."/>
            <person name="Vitulo N."/>
            <person name="Jubin C."/>
            <person name="Vezzi A."/>
            <person name="Legeai F."/>
            <person name="Hugueney P."/>
            <person name="Dasilva C."/>
            <person name="Horner D."/>
            <person name="Mica E."/>
            <person name="Jublot D."/>
            <person name="Poulain J."/>
            <person name="Bruyere C."/>
            <person name="Billault A."/>
            <person name="Segurens B."/>
            <person name="Gouyvenoux M."/>
            <person name="Ugarte E."/>
            <person name="Cattonaro F."/>
            <person name="Anthouard V."/>
            <person name="Vico V."/>
            <person name="Del Fabbro C."/>
            <person name="Alaux M."/>
            <person name="Di Gaspero G."/>
            <person name="Dumas V."/>
            <person name="Felice N."/>
            <person name="Paillard S."/>
            <person name="Juman I."/>
            <person name="Moroldo M."/>
            <person name="Scalabrin S."/>
            <person name="Canaguier A."/>
            <person name="Le Clainche I."/>
            <person name="Malacrida G."/>
            <person name="Durand E."/>
            <person name="Pesole G."/>
            <person name="Laucou V."/>
            <person name="Chatelet P."/>
            <person name="Merdinoglu D."/>
            <person name="Delledonne M."/>
            <person name="Pezzotti M."/>
            <person name="Lecharny A."/>
            <person name="Scarpelli C."/>
            <person name="Artiguenave F."/>
            <person name="Pe M.E."/>
            <person name="Valle G."/>
            <person name="Morgante M."/>
            <person name="Caboche M."/>
            <person name="Adam-Blondon A.-F."/>
            <person name="Weissenbach J."/>
            <person name="Quetier F."/>
            <person name="Wincker P."/>
        </authorList>
    </citation>
    <scope>NUCLEOTIDE SEQUENCE [LARGE SCALE GENOMIC DNA]</scope>
    <source>
        <strain evidence="3">cv. Pinot noir / PN40024</strain>
    </source>
</reference>
<dbReference type="Proteomes" id="UP000009183">
    <property type="component" value="Chromosome 5"/>
</dbReference>
<dbReference type="AlphaFoldDB" id="F6HS47"/>
<keyword evidence="3" id="KW-1185">Reference proteome</keyword>
<feature type="chain" id="PRO_5003337916" evidence="1">
    <location>
        <begin position="24"/>
        <end position="47"/>
    </location>
</feature>
<dbReference type="InParanoid" id="F6HS47"/>
<feature type="signal peptide" evidence="1">
    <location>
        <begin position="1"/>
        <end position="23"/>
    </location>
</feature>
<gene>
    <name evidence="2" type="ordered locus">VIT_05s0051g00430</name>
</gene>
<accession>F6HS47</accession>
<protein>
    <submittedName>
        <fullName evidence="2">Uncharacterized protein</fullName>
    </submittedName>
</protein>
<sequence length="47" mass="5263">MVILHALVARWTMVLLEFSAVSSNTGVVARWILKKLPAEADSKLYFS</sequence>
<evidence type="ECO:0000256" key="1">
    <source>
        <dbReference type="SAM" id="SignalP"/>
    </source>
</evidence>
<dbReference type="PaxDb" id="29760-VIT_05s0051g00430.t01"/>
<evidence type="ECO:0000313" key="3">
    <source>
        <dbReference type="Proteomes" id="UP000009183"/>
    </source>
</evidence>
<dbReference type="STRING" id="29760.F6HS47"/>
<keyword evidence="1" id="KW-0732">Signal</keyword>
<dbReference type="FunFam" id="3.30.450.50:FF:000068">
    <property type="entry name" value="Uncharacterized protein"/>
    <property type="match status" value="1"/>
</dbReference>
<dbReference type="HOGENOM" id="CLU_3176471_0_0_1"/>
<evidence type="ECO:0000313" key="2">
    <source>
        <dbReference type="EMBL" id="CCB57506.1"/>
    </source>
</evidence>
<dbReference type="Gene3D" id="3.30.450.50">
    <property type="entry name" value="Longin domain"/>
    <property type="match status" value="1"/>
</dbReference>
<proteinExistence type="predicted"/>
<organism evidence="2 3">
    <name type="scientific">Vitis vinifera</name>
    <name type="common">Grape</name>
    <dbReference type="NCBI Taxonomy" id="29760"/>
    <lineage>
        <taxon>Eukaryota</taxon>
        <taxon>Viridiplantae</taxon>
        <taxon>Streptophyta</taxon>
        <taxon>Embryophyta</taxon>
        <taxon>Tracheophyta</taxon>
        <taxon>Spermatophyta</taxon>
        <taxon>Magnoliopsida</taxon>
        <taxon>eudicotyledons</taxon>
        <taxon>Gunneridae</taxon>
        <taxon>Pentapetalae</taxon>
        <taxon>rosids</taxon>
        <taxon>Vitales</taxon>
        <taxon>Vitaceae</taxon>
        <taxon>Viteae</taxon>
        <taxon>Vitis</taxon>
    </lineage>
</organism>
<name>F6HS47_VITVI</name>
<dbReference type="EMBL" id="FN596241">
    <property type="protein sequence ID" value="CCB57506.1"/>
    <property type="molecule type" value="Genomic_DNA"/>
</dbReference>